<name>A0A426Y365_ENSVE</name>
<feature type="region of interest" description="Disordered" evidence="1">
    <location>
        <begin position="76"/>
        <end position="96"/>
    </location>
</feature>
<feature type="region of interest" description="Disordered" evidence="1">
    <location>
        <begin position="23"/>
        <end position="53"/>
    </location>
</feature>
<gene>
    <name evidence="2" type="ORF">B296_00044715</name>
</gene>
<protein>
    <submittedName>
        <fullName evidence="2">Uncharacterized protein</fullName>
    </submittedName>
</protein>
<reference evidence="2 3" key="1">
    <citation type="journal article" date="2014" name="Agronomy (Basel)">
        <title>A Draft Genome Sequence for Ensete ventricosum, the Drought-Tolerant Tree Against Hunger.</title>
        <authorList>
            <person name="Harrison J."/>
            <person name="Moore K.A."/>
            <person name="Paszkiewicz K."/>
            <person name="Jones T."/>
            <person name="Grant M."/>
            <person name="Ambacheew D."/>
            <person name="Muzemil S."/>
            <person name="Studholme D.J."/>
        </authorList>
    </citation>
    <scope>NUCLEOTIDE SEQUENCE [LARGE SCALE GENOMIC DNA]</scope>
</reference>
<dbReference type="AlphaFoldDB" id="A0A426Y365"/>
<evidence type="ECO:0000313" key="3">
    <source>
        <dbReference type="Proteomes" id="UP000287651"/>
    </source>
</evidence>
<evidence type="ECO:0000313" key="2">
    <source>
        <dbReference type="EMBL" id="RRT46238.1"/>
    </source>
</evidence>
<proteinExistence type="predicted"/>
<dbReference type="Proteomes" id="UP000287651">
    <property type="component" value="Unassembled WGS sequence"/>
</dbReference>
<feature type="compositionally biased region" description="Basic and acidic residues" evidence="1">
    <location>
        <begin position="43"/>
        <end position="53"/>
    </location>
</feature>
<dbReference type="EMBL" id="AMZH03015318">
    <property type="protein sequence ID" value="RRT46238.1"/>
    <property type="molecule type" value="Genomic_DNA"/>
</dbReference>
<organism evidence="2 3">
    <name type="scientific">Ensete ventricosum</name>
    <name type="common">Abyssinian banana</name>
    <name type="synonym">Musa ensete</name>
    <dbReference type="NCBI Taxonomy" id="4639"/>
    <lineage>
        <taxon>Eukaryota</taxon>
        <taxon>Viridiplantae</taxon>
        <taxon>Streptophyta</taxon>
        <taxon>Embryophyta</taxon>
        <taxon>Tracheophyta</taxon>
        <taxon>Spermatophyta</taxon>
        <taxon>Magnoliopsida</taxon>
        <taxon>Liliopsida</taxon>
        <taxon>Zingiberales</taxon>
        <taxon>Musaceae</taxon>
        <taxon>Ensete</taxon>
    </lineage>
</organism>
<accession>A0A426Y365</accession>
<feature type="compositionally biased region" description="Basic and acidic residues" evidence="1">
    <location>
        <begin position="23"/>
        <end position="34"/>
    </location>
</feature>
<evidence type="ECO:0000256" key="1">
    <source>
        <dbReference type="SAM" id="MobiDB-lite"/>
    </source>
</evidence>
<comment type="caution">
    <text evidence="2">The sequence shown here is derived from an EMBL/GenBank/DDBJ whole genome shotgun (WGS) entry which is preliminary data.</text>
</comment>
<sequence>MAGVRAAAAGLQRLQWEMARMADSDEEVGRNCDGRRRKKQSRERKEAVASVEEKGEGARVEQRWWWKCRGRKRWPAGEVAEGEGSDDGYAWQAAGR</sequence>